<evidence type="ECO:0000313" key="5">
    <source>
        <dbReference type="Proteomes" id="UP001470230"/>
    </source>
</evidence>
<reference evidence="4 5" key="1">
    <citation type="submission" date="2024-04" db="EMBL/GenBank/DDBJ databases">
        <title>Tritrichomonas musculus Genome.</title>
        <authorList>
            <person name="Alves-Ferreira E."/>
            <person name="Grigg M."/>
            <person name="Lorenzi H."/>
            <person name="Galac M."/>
        </authorList>
    </citation>
    <scope>NUCLEOTIDE SEQUENCE [LARGE SCALE GENOMIC DNA]</scope>
    <source>
        <strain evidence="4 5">EAF2021</strain>
    </source>
</reference>
<keyword evidence="2" id="KW-0040">ANK repeat</keyword>
<dbReference type="InterPro" id="IPR036770">
    <property type="entry name" value="Ankyrin_rpt-contain_sf"/>
</dbReference>
<dbReference type="PANTHER" id="PTHR24198:SF165">
    <property type="entry name" value="ANKYRIN REPEAT-CONTAINING PROTEIN-RELATED"/>
    <property type="match status" value="1"/>
</dbReference>
<protein>
    <recommendedName>
        <fullName evidence="3">DUF3447 domain-containing protein</fullName>
    </recommendedName>
</protein>
<sequence length="853" mass="101651">MNDDKKLAIIDLSRNLSLVLQDIVDKQQTKKDKKIQKILESQSFDELEILKYLGDFFKITPSNYKIVQQNCQYFPTLQKSCVLYDEIIESTDIEQQNFVNILILDHLSTTINETNVYLYSIYANLFLVDIDIYSFYQIVFMHCFGLPNSIYQLSMFVKMCNDIHDNRQILREFFLDQKKEFENSHQWEIGTFGYFLHRFELIEKSDLINYYEFQFIHEMNDKVFLNDTFYDSLKNRTFSDTLLKLIEKDDVENFGRYVSTNHIDLNMNINKQADISSRYVSWHNIIIFACVNDIIYWPFGQMKKIKMICFCAFLGSLKVFKYMVMNHANIQSDLINYAIAGGNLEIVHTCQQLECEINLSSIEFAIRYFRTEILVWLADNHPNLIQENLKHIVEYAIEYCNPQAFLVFYQNSFENKEVFLDHLNLVNREWLRFFISHDDLIHRFLDLNVKQCVVNLFKKANFEFLKIWLDELHDQIDLNINQIWESFDHSENAFKKSLCSIRYFFDKKGELDQYKNELILPPFPNHFIKNIIIKKWDDSVFISFDTSLLIFLLKNKIYKYETILELSNLYYYSIKHFDKYHNVLEILEKNDSLFIQSAQVYILTSNWFDFLYNEDKNIKSFYFDKCLLDCEFNSELQTELLHWACFFGDHFTVERLLQRKFVDVNSTKSKNGRTPLSLASESNFFEIVYALINDERVDVNSFSEDHETPLYSAVECNFIEIVDLLLKNKKVDVNIPDKDGKTPFLVACERGYDRIVRKMLLRCDLDLNAMCKDGSPFGLAVENWQIKIVKILMNENRIKFENEEEKNPLQRACYNGNLEMVKILFSIESIDKNKIDDVFQFNFFLTERCFIYI</sequence>
<dbReference type="SMART" id="SM00248">
    <property type="entry name" value="ANK"/>
    <property type="match status" value="7"/>
</dbReference>
<dbReference type="InterPro" id="IPR002110">
    <property type="entry name" value="Ankyrin_rpt"/>
</dbReference>
<dbReference type="InterPro" id="IPR020683">
    <property type="entry name" value="DUF3447"/>
</dbReference>
<dbReference type="Pfam" id="PF12796">
    <property type="entry name" value="Ank_2"/>
    <property type="match status" value="2"/>
</dbReference>
<dbReference type="PANTHER" id="PTHR24198">
    <property type="entry name" value="ANKYRIN REPEAT AND PROTEIN KINASE DOMAIN-CONTAINING PROTEIN"/>
    <property type="match status" value="1"/>
</dbReference>
<keyword evidence="1" id="KW-0677">Repeat</keyword>
<feature type="domain" description="DUF3447" evidence="3">
    <location>
        <begin position="328"/>
        <end position="408"/>
    </location>
</feature>
<dbReference type="SUPFAM" id="SSF48403">
    <property type="entry name" value="Ankyrin repeat"/>
    <property type="match status" value="2"/>
</dbReference>
<dbReference type="EMBL" id="JAPFFF010000024">
    <property type="protein sequence ID" value="KAK8850167.1"/>
    <property type="molecule type" value="Genomic_DNA"/>
</dbReference>
<evidence type="ECO:0000313" key="4">
    <source>
        <dbReference type="EMBL" id="KAK8850167.1"/>
    </source>
</evidence>
<organism evidence="4 5">
    <name type="scientific">Tritrichomonas musculus</name>
    <dbReference type="NCBI Taxonomy" id="1915356"/>
    <lineage>
        <taxon>Eukaryota</taxon>
        <taxon>Metamonada</taxon>
        <taxon>Parabasalia</taxon>
        <taxon>Tritrichomonadida</taxon>
        <taxon>Tritrichomonadidae</taxon>
        <taxon>Tritrichomonas</taxon>
    </lineage>
</organism>
<name>A0ABR2HNU1_9EUKA</name>
<dbReference type="Pfam" id="PF11929">
    <property type="entry name" value="DUF3447"/>
    <property type="match status" value="1"/>
</dbReference>
<evidence type="ECO:0000259" key="3">
    <source>
        <dbReference type="Pfam" id="PF11929"/>
    </source>
</evidence>
<keyword evidence="5" id="KW-1185">Reference proteome</keyword>
<comment type="caution">
    <text evidence="4">The sequence shown here is derived from an EMBL/GenBank/DDBJ whole genome shotgun (WGS) entry which is preliminary data.</text>
</comment>
<dbReference type="Proteomes" id="UP001470230">
    <property type="component" value="Unassembled WGS sequence"/>
</dbReference>
<evidence type="ECO:0000256" key="2">
    <source>
        <dbReference type="ARBA" id="ARBA00023043"/>
    </source>
</evidence>
<dbReference type="Gene3D" id="1.25.40.20">
    <property type="entry name" value="Ankyrin repeat-containing domain"/>
    <property type="match status" value="1"/>
</dbReference>
<gene>
    <name evidence="4" type="ORF">M9Y10_018288</name>
</gene>
<proteinExistence type="predicted"/>
<accession>A0ABR2HNU1</accession>
<evidence type="ECO:0000256" key="1">
    <source>
        <dbReference type="ARBA" id="ARBA00022737"/>
    </source>
</evidence>